<feature type="coiled-coil region" evidence="1">
    <location>
        <begin position="254"/>
        <end position="284"/>
    </location>
</feature>
<dbReference type="EMBL" id="GL732675">
    <property type="protein sequence ID" value="EFX67541.1"/>
    <property type="molecule type" value="Genomic_DNA"/>
</dbReference>
<dbReference type="HOGENOM" id="CLU_084585_0_0_1"/>
<keyword evidence="1" id="KW-0175">Coiled coil</keyword>
<feature type="domain" description="JmjC" evidence="2">
    <location>
        <begin position="105"/>
        <end position="267"/>
    </location>
</feature>
<proteinExistence type="predicted"/>
<dbReference type="PROSITE" id="PS51184">
    <property type="entry name" value="JMJC"/>
    <property type="match status" value="1"/>
</dbReference>
<organism evidence="3 4">
    <name type="scientific">Daphnia pulex</name>
    <name type="common">Water flea</name>
    <dbReference type="NCBI Taxonomy" id="6669"/>
    <lineage>
        <taxon>Eukaryota</taxon>
        <taxon>Metazoa</taxon>
        <taxon>Ecdysozoa</taxon>
        <taxon>Arthropoda</taxon>
        <taxon>Crustacea</taxon>
        <taxon>Branchiopoda</taxon>
        <taxon>Diplostraca</taxon>
        <taxon>Cladocera</taxon>
        <taxon>Anomopoda</taxon>
        <taxon>Daphniidae</taxon>
        <taxon>Daphnia</taxon>
    </lineage>
</organism>
<evidence type="ECO:0000256" key="1">
    <source>
        <dbReference type="SAM" id="Coils"/>
    </source>
</evidence>
<dbReference type="Gene3D" id="2.60.120.650">
    <property type="entry name" value="Cupin"/>
    <property type="match status" value="1"/>
</dbReference>
<reference evidence="3 4" key="1">
    <citation type="journal article" date="2011" name="Science">
        <title>The ecoresponsive genome of Daphnia pulex.</title>
        <authorList>
            <person name="Colbourne J.K."/>
            <person name="Pfrender M.E."/>
            <person name="Gilbert D."/>
            <person name="Thomas W.K."/>
            <person name="Tucker A."/>
            <person name="Oakley T.H."/>
            <person name="Tokishita S."/>
            <person name="Aerts A."/>
            <person name="Arnold G.J."/>
            <person name="Basu M.K."/>
            <person name="Bauer D.J."/>
            <person name="Caceres C.E."/>
            <person name="Carmel L."/>
            <person name="Casola C."/>
            <person name="Choi J.H."/>
            <person name="Detter J.C."/>
            <person name="Dong Q."/>
            <person name="Dusheyko S."/>
            <person name="Eads B.D."/>
            <person name="Frohlich T."/>
            <person name="Geiler-Samerotte K.A."/>
            <person name="Gerlach D."/>
            <person name="Hatcher P."/>
            <person name="Jogdeo S."/>
            <person name="Krijgsveld J."/>
            <person name="Kriventseva E.V."/>
            <person name="Kultz D."/>
            <person name="Laforsch C."/>
            <person name="Lindquist E."/>
            <person name="Lopez J."/>
            <person name="Manak J.R."/>
            <person name="Muller J."/>
            <person name="Pangilinan J."/>
            <person name="Patwardhan R.P."/>
            <person name="Pitluck S."/>
            <person name="Pritham E.J."/>
            <person name="Rechtsteiner A."/>
            <person name="Rho M."/>
            <person name="Rogozin I.B."/>
            <person name="Sakarya O."/>
            <person name="Salamov A."/>
            <person name="Schaack S."/>
            <person name="Shapiro H."/>
            <person name="Shiga Y."/>
            <person name="Skalitzky C."/>
            <person name="Smith Z."/>
            <person name="Souvorov A."/>
            <person name="Sung W."/>
            <person name="Tang Z."/>
            <person name="Tsuchiya D."/>
            <person name="Tu H."/>
            <person name="Vos H."/>
            <person name="Wang M."/>
            <person name="Wolf Y.I."/>
            <person name="Yamagata H."/>
            <person name="Yamada T."/>
            <person name="Ye Y."/>
            <person name="Shaw J.R."/>
            <person name="Andrews J."/>
            <person name="Crease T.J."/>
            <person name="Tang H."/>
            <person name="Lucas S.M."/>
            <person name="Robertson H.M."/>
            <person name="Bork P."/>
            <person name="Koonin E.V."/>
            <person name="Zdobnov E.M."/>
            <person name="Grigoriev I.V."/>
            <person name="Lynch M."/>
            <person name="Boore J.L."/>
        </authorList>
    </citation>
    <scope>NUCLEOTIDE SEQUENCE [LARGE SCALE GENOMIC DNA]</scope>
</reference>
<dbReference type="PhylomeDB" id="E9HL44"/>
<dbReference type="AlphaFoldDB" id="E9HL44"/>
<evidence type="ECO:0000259" key="2">
    <source>
        <dbReference type="PROSITE" id="PS51184"/>
    </source>
</evidence>
<dbReference type="InterPro" id="IPR003347">
    <property type="entry name" value="JmjC_dom"/>
</dbReference>
<accession>E9HL44</accession>
<dbReference type="InParanoid" id="E9HL44"/>
<dbReference type="PANTHER" id="PTHR10694">
    <property type="entry name" value="LYSINE-SPECIFIC DEMETHYLASE"/>
    <property type="match status" value="1"/>
</dbReference>
<dbReference type="Pfam" id="PF02373">
    <property type="entry name" value="JmjC"/>
    <property type="match status" value="1"/>
</dbReference>
<sequence length="287" mass="33433">MAKNLDVLENSGLVLTPTQEEMDQFEPYILQTYRNNWEEHGAFIVRPPTKLKHVTVGEFIEASLKADKAKRGALYSSTTKLKMPIWFAMLHHIKNVSEGREQKPQYLPNLRRTFRQFLHNPDEIIEGVNVPQIFLGQLGSFSAWHVEDLNLFSINKHHFGEPKHWIAVSYKYTEELRQLFRDQVPHYYDSCEAADWHKEIPVFPQMLIAHSPPIPFHTLKQCEGDYVVTCPSAFHFVLNEGANVAEAMNYPISKEDMKKEIAMLKEELEKVKAKKEEIEKALKKPRY</sequence>
<keyword evidence="4" id="KW-1185">Reference proteome</keyword>
<dbReference type="SUPFAM" id="SSF51197">
    <property type="entry name" value="Clavaminate synthase-like"/>
    <property type="match status" value="1"/>
</dbReference>
<dbReference type="GO" id="GO:0051864">
    <property type="term" value="F:histone H3K36 demethylase activity"/>
    <property type="evidence" value="ECO:0000318"/>
    <property type="project" value="GO_Central"/>
</dbReference>
<protein>
    <recommendedName>
        <fullName evidence="2">JmjC domain-containing protein</fullName>
    </recommendedName>
</protein>
<dbReference type="GO" id="GO:0000785">
    <property type="term" value="C:chromatin"/>
    <property type="evidence" value="ECO:0000318"/>
    <property type="project" value="GO_Central"/>
</dbReference>
<dbReference type="GO" id="GO:0032454">
    <property type="term" value="F:histone H3K9 demethylase activity"/>
    <property type="evidence" value="ECO:0000318"/>
    <property type="project" value="GO_Central"/>
</dbReference>
<dbReference type="OrthoDB" id="1678912at2759"/>
<dbReference type="GO" id="GO:0010468">
    <property type="term" value="P:regulation of gene expression"/>
    <property type="evidence" value="ECO:0000318"/>
    <property type="project" value="GO_Central"/>
</dbReference>
<dbReference type="PANTHER" id="PTHR10694:SF129">
    <property type="entry name" value="LYSINE-SPECIFIC DEMETHYLASE 4B-RELATED"/>
    <property type="match status" value="1"/>
</dbReference>
<dbReference type="Proteomes" id="UP000000305">
    <property type="component" value="Unassembled WGS sequence"/>
</dbReference>
<dbReference type="eggNOG" id="KOG0958">
    <property type="taxonomic scope" value="Eukaryota"/>
</dbReference>
<dbReference type="SMART" id="SM00558">
    <property type="entry name" value="JmjC"/>
    <property type="match status" value="1"/>
</dbReference>
<dbReference type="GO" id="GO:0006338">
    <property type="term" value="P:chromatin remodeling"/>
    <property type="evidence" value="ECO:0000318"/>
    <property type="project" value="GO_Central"/>
</dbReference>
<name>E9HL44_DAPPU</name>
<dbReference type="GO" id="GO:0005634">
    <property type="term" value="C:nucleus"/>
    <property type="evidence" value="ECO:0000318"/>
    <property type="project" value="GO_Central"/>
</dbReference>
<dbReference type="KEGG" id="dpx:DAPPUDRAFT_261496"/>
<evidence type="ECO:0000313" key="4">
    <source>
        <dbReference type="Proteomes" id="UP000000305"/>
    </source>
</evidence>
<evidence type="ECO:0000313" key="3">
    <source>
        <dbReference type="EMBL" id="EFX67541.1"/>
    </source>
</evidence>
<gene>
    <name evidence="3" type="ORF">DAPPUDRAFT_261496</name>
</gene>